<organism evidence="5 6">
    <name type="scientific">Corchorus olitorius</name>
    <dbReference type="NCBI Taxonomy" id="93759"/>
    <lineage>
        <taxon>Eukaryota</taxon>
        <taxon>Viridiplantae</taxon>
        <taxon>Streptophyta</taxon>
        <taxon>Embryophyta</taxon>
        <taxon>Tracheophyta</taxon>
        <taxon>Spermatophyta</taxon>
        <taxon>Magnoliopsida</taxon>
        <taxon>eudicotyledons</taxon>
        <taxon>Gunneridae</taxon>
        <taxon>Pentapetalae</taxon>
        <taxon>rosids</taxon>
        <taxon>malvids</taxon>
        <taxon>Malvales</taxon>
        <taxon>Malvaceae</taxon>
        <taxon>Grewioideae</taxon>
        <taxon>Apeibeae</taxon>
        <taxon>Corchorus</taxon>
    </lineage>
</organism>
<dbReference type="EMBL" id="AWUE01001104">
    <property type="protein sequence ID" value="OMP14219.1"/>
    <property type="molecule type" value="Genomic_DNA"/>
</dbReference>
<dbReference type="GO" id="GO:0003690">
    <property type="term" value="F:double-stranded DNA binding"/>
    <property type="evidence" value="ECO:0007669"/>
    <property type="project" value="TreeGrafter"/>
</dbReference>
<dbReference type="InterPro" id="IPR051357">
    <property type="entry name" value="H3K9_HMTase_SUVAR3-9"/>
</dbReference>
<dbReference type="OrthoDB" id="5792673at2759"/>
<dbReference type="SMART" id="SM00466">
    <property type="entry name" value="SRA"/>
    <property type="match status" value="1"/>
</dbReference>
<dbReference type="InterPro" id="IPR003105">
    <property type="entry name" value="SRA_YDG"/>
</dbReference>
<sequence>MVSARPKPGNNGSFLKPKLENQVGKRALHNGVAFNRVVFTEEWYANRRQIEEALSSYRRLLVDRELLAKLEQETNLDGKKKSGLGVHMRAARVLEQLGKWVNTTKELGHVSCVKIGDEFHWRCELSIAGLHHDFQKGIVYMKLINGQSLATSIVDSGRYDNVEGNTPNTFTYCGQGENPNFGRKPKDQKLVGGSLALKNSFVSKMPVRVIRKVYNFDDSKTDFNSMAAGSEGNDCGYKFVYDGLYQVTKYWPERKGDSGTKVYRFLLKKIDEKEPEHDLGE</sequence>
<dbReference type="Proteomes" id="UP000187203">
    <property type="component" value="Unassembled WGS sequence"/>
</dbReference>
<dbReference type="Pfam" id="PF02182">
    <property type="entry name" value="SAD_SRA"/>
    <property type="match status" value="1"/>
</dbReference>
<dbReference type="PROSITE" id="PS51015">
    <property type="entry name" value="YDG"/>
    <property type="match status" value="1"/>
</dbReference>
<evidence type="ECO:0000256" key="1">
    <source>
        <dbReference type="ARBA" id="ARBA00004584"/>
    </source>
</evidence>
<dbReference type="PANTHER" id="PTHR45660:SF55">
    <property type="entry name" value="HISTONE-LYSINE N-METHYLTRANSFERASE, H3 LYSINE-9 SPECIFIC SUVH5-LIKE"/>
    <property type="match status" value="1"/>
</dbReference>
<name>A0A1R3L4I3_9ROSI</name>
<dbReference type="SUPFAM" id="SSF88697">
    <property type="entry name" value="PUA domain-like"/>
    <property type="match status" value="1"/>
</dbReference>
<dbReference type="PANTHER" id="PTHR45660">
    <property type="entry name" value="HISTONE-LYSINE N-METHYLTRANSFERASE SETMAR"/>
    <property type="match status" value="1"/>
</dbReference>
<gene>
    <name evidence="5" type="ORF">COLO4_00165</name>
</gene>
<accession>A0A1R3L4I3</accession>
<evidence type="ECO:0000259" key="4">
    <source>
        <dbReference type="PROSITE" id="PS51015"/>
    </source>
</evidence>
<evidence type="ECO:0000256" key="2">
    <source>
        <dbReference type="ARBA" id="ARBA00023242"/>
    </source>
</evidence>
<dbReference type="Gene3D" id="2.30.280.10">
    <property type="entry name" value="SRA-YDG"/>
    <property type="match status" value="1"/>
</dbReference>
<dbReference type="GO" id="GO:0042054">
    <property type="term" value="F:histone methyltransferase activity"/>
    <property type="evidence" value="ECO:0007669"/>
    <property type="project" value="TreeGrafter"/>
</dbReference>
<keyword evidence="2 3" id="KW-0539">Nucleus</keyword>
<dbReference type="InterPro" id="IPR015947">
    <property type="entry name" value="PUA-like_sf"/>
</dbReference>
<reference evidence="6" key="1">
    <citation type="submission" date="2013-09" db="EMBL/GenBank/DDBJ databases">
        <title>Corchorus olitorius genome sequencing.</title>
        <authorList>
            <person name="Alam M."/>
            <person name="Haque M.S."/>
            <person name="Islam M.S."/>
            <person name="Emdad E.M."/>
            <person name="Islam M.M."/>
            <person name="Ahmed B."/>
            <person name="Halim A."/>
            <person name="Hossen Q.M.M."/>
            <person name="Hossain M.Z."/>
            <person name="Ahmed R."/>
            <person name="Khan M.M."/>
            <person name="Islam R."/>
            <person name="Rashid M.M."/>
            <person name="Khan S.A."/>
            <person name="Rahman M.S."/>
            <person name="Alam M."/>
            <person name="Yahiya A.S."/>
            <person name="Khan M.S."/>
            <person name="Azam M.S."/>
            <person name="Haque T."/>
            <person name="Lashkar M.Z.H."/>
            <person name="Akhand A.I."/>
            <person name="Morshed G."/>
            <person name="Roy S."/>
            <person name="Uddin K.S."/>
            <person name="Rabeya T."/>
            <person name="Hossain A.S."/>
            <person name="Chowdhury A."/>
            <person name="Snigdha A.R."/>
            <person name="Mortoza M.S."/>
            <person name="Matin S.A."/>
            <person name="Hoque S.M.E."/>
            <person name="Islam M.K."/>
            <person name="Roy D.K."/>
            <person name="Haider R."/>
            <person name="Moosa M.M."/>
            <person name="Elias S.M."/>
            <person name="Hasan A.M."/>
            <person name="Jahan S."/>
            <person name="Shafiuddin M."/>
            <person name="Mahmood N."/>
            <person name="Shommy N.S."/>
        </authorList>
    </citation>
    <scope>NUCLEOTIDE SEQUENCE [LARGE SCALE GENOMIC DNA]</scope>
    <source>
        <strain evidence="6">cv. O-4</strain>
    </source>
</reference>
<dbReference type="GO" id="GO:0000775">
    <property type="term" value="C:chromosome, centromeric region"/>
    <property type="evidence" value="ECO:0007669"/>
    <property type="project" value="UniProtKB-SubCell"/>
</dbReference>
<comment type="caution">
    <text evidence="5">The sequence shown here is derived from an EMBL/GenBank/DDBJ whole genome shotgun (WGS) entry which is preliminary data.</text>
</comment>
<dbReference type="AlphaFoldDB" id="A0A1R3L4I3"/>
<dbReference type="InterPro" id="IPR036987">
    <property type="entry name" value="SRA-YDG_sf"/>
</dbReference>
<evidence type="ECO:0000256" key="3">
    <source>
        <dbReference type="PROSITE-ProRule" id="PRU00358"/>
    </source>
</evidence>
<comment type="subcellular location">
    <subcellularLocation>
        <location evidence="1">Chromosome</location>
        <location evidence="1">Centromere</location>
    </subcellularLocation>
    <subcellularLocation>
        <location evidence="3">Nucleus</location>
    </subcellularLocation>
</comment>
<feature type="domain" description="YDG" evidence="4">
    <location>
        <begin position="108"/>
        <end position="269"/>
    </location>
</feature>
<dbReference type="STRING" id="93759.A0A1R3L4I3"/>
<proteinExistence type="predicted"/>
<evidence type="ECO:0000313" key="6">
    <source>
        <dbReference type="Proteomes" id="UP000187203"/>
    </source>
</evidence>
<protein>
    <submittedName>
        <fullName evidence="5">SRA-YDG domain-containing protein</fullName>
    </submittedName>
</protein>
<evidence type="ECO:0000313" key="5">
    <source>
        <dbReference type="EMBL" id="OMP14219.1"/>
    </source>
</evidence>
<keyword evidence="6" id="KW-1185">Reference proteome</keyword>
<dbReference type="GO" id="GO:0005634">
    <property type="term" value="C:nucleus"/>
    <property type="evidence" value="ECO:0007669"/>
    <property type="project" value="UniProtKB-SubCell"/>
</dbReference>